<dbReference type="PANTHER" id="PTHR47074">
    <property type="entry name" value="BNAC02G40300D PROTEIN"/>
    <property type="match status" value="1"/>
</dbReference>
<dbReference type="Gene3D" id="3.30.420.10">
    <property type="entry name" value="Ribonuclease H-like superfamily/Ribonuclease H"/>
    <property type="match status" value="1"/>
</dbReference>
<dbReference type="AlphaFoldDB" id="A0A8X7SJG3"/>
<name>A0A8X7SJG3_BRACI</name>
<dbReference type="GO" id="GO:0004523">
    <property type="term" value="F:RNA-DNA hybrid ribonuclease activity"/>
    <property type="evidence" value="ECO:0007669"/>
    <property type="project" value="InterPro"/>
</dbReference>
<feature type="domain" description="RNase H type-1" evidence="1">
    <location>
        <begin position="278"/>
        <end position="398"/>
    </location>
</feature>
<sequence length="428" mass="48641">MSHFKLPVATTQEIDAILMRFWWGKNDNKGLPWMAWKKLQYTKKEGGLGFKDLPKFNDALLAKQAWRIHSKPNCLFSKLYKARYLKDKQLLEGKTCRRQSYGWASLLAGIEVLKKGCSYIVGNGKDIRVFKDNWLPVTSPRPASTTINCDLRVSDLITTSPYKHWNPVALQSYLCDEDQRLVTQIYLSQTEKEDMLIWSHTRDGNYTVSSGYNVARHAPEFLFEAPPIPYVDNACADVREWISHLCLSSTTIRNTSTGASSPAISSWNRPDQSLLKCNYDAAYNLHSNQVRGAWIIRNCYGHPYMWGSANLGFASSSLVAEAMALLVAMQNVWIGGYRNMIFEGDSEILVKTINAQLTDSTIQNLIEEITSLRNKLSTTTFTFVKRNGNKAAHVIVQHGPENSVFENCKVYPPKWLTPTLYSDIMFSY</sequence>
<dbReference type="InterPro" id="IPR052929">
    <property type="entry name" value="RNase_H-like_EbsB-rel"/>
</dbReference>
<dbReference type="InterPro" id="IPR002156">
    <property type="entry name" value="RNaseH_domain"/>
</dbReference>
<dbReference type="InterPro" id="IPR012337">
    <property type="entry name" value="RNaseH-like_sf"/>
</dbReference>
<evidence type="ECO:0000259" key="1">
    <source>
        <dbReference type="Pfam" id="PF13456"/>
    </source>
</evidence>
<dbReference type="InterPro" id="IPR036397">
    <property type="entry name" value="RNaseH_sf"/>
</dbReference>
<comment type="caution">
    <text evidence="2">The sequence shown here is derived from an EMBL/GenBank/DDBJ whole genome shotgun (WGS) entry which is preliminary data.</text>
</comment>
<evidence type="ECO:0000313" key="2">
    <source>
        <dbReference type="EMBL" id="KAG2307447.1"/>
    </source>
</evidence>
<keyword evidence="3" id="KW-1185">Reference proteome</keyword>
<organism evidence="2 3">
    <name type="scientific">Brassica carinata</name>
    <name type="common">Ethiopian mustard</name>
    <name type="synonym">Abyssinian cabbage</name>
    <dbReference type="NCBI Taxonomy" id="52824"/>
    <lineage>
        <taxon>Eukaryota</taxon>
        <taxon>Viridiplantae</taxon>
        <taxon>Streptophyta</taxon>
        <taxon>Embryophyta</taxon>
        <taxon>Tracheophyta</taxon>
        <taxon>Spermatophyta</taxon>
        <taxon>Magnoliopsida</taxon>
        <taxon>eudicotyledons</taxon>
        <taxon>Gunneridae</taxon>
        <taxon>Pentapetalae</taxon>
        <taxon>rosids</taxon>
        <taxon>malvids</taxon>
        <taxon>Brassicales</taxon>
        <taxon>Brassicaceae</taxon>
        <taxon>Brassiceae</taxon>
        <taxon>Brassica</taxon>
    </lineage>
</organism>
<dbReference type="GO" id="GO:0003676">
    <property type="term" value="F:nucleic acid binding"/>
    <property type="evidence" value="ECO:0007669"/>
    <property type="project" value="InterPro"/>
</dbReference>
<dbReference type="PANTHER" id="PTHR47074:SF78">
    <property type="entry name" value="GB|AAF30348.1-RELATED"/>
    <property type="match status" value="1"/>
</dbReference>
<dbReference type="SUPFAM" id="SSF53098">
    <property type="entry name" value="Ribonuclease H-like"/>
    <property type="match status" value="1"/>
</dbReference>
<dbReference type="OrthoDB" id="1750965at2759"/>
<protein>
    <recommendedName>
        <fullName evidence="1">RNase H type-1 domain-containing protein</fullName>
    </recommendedName>
</protein>
<dbReference type="Proteomes" id="UP000886595">
    <property type="component" value="Unassembled WGS sequence"/>
</dbReference>
<reference evidence="2 3" key="1">
    <citation type="submission" date="2020-02" db="EMBL/GenBank/DDBJ databases">
        <authorList>
            <person name="Ma Q."/>
            <person name="Huang Y."/>
            <person name="Song X."/>
            <person name="Pei D."/>
        </authorList>
    </citation>
    <scope>NUCLEOTIDE SEQUENCE [LARGE SCALE GENOMIC DNA]</scope>
    <source>
        <strain evidence="2">Sxm20200214</strain>
        <tissue evidence="2">Leaf</tissue>
    </source>
</reference>
<accession>A0A8X7SJG3</accession>
<dbReference type="EMBL" id="JAAMPC010000006">
    <property type="protein sequence ID" value="KAG2307447.1"/>
    <property type="molecule type" value="Genomic_DNA"/>
</dbReference>
<gene>
    <name evidence="2" type="ORF">Bca52824_027195</name>
</gene>
<dbReference type="CDD" id="cd06222">
    <property type="entry name" value="RNase_H_like"/>
    <property type="match status" value="1"/>
</dbReference>
<dbReference type="InterPro" id="IPR044730">
    <property type="entry name" value="RNase_H-like_dom_plant"/>
</dbReference>
<dbReference type="Pfam" id="PF13456">
    <property type="entry name" value="RVT_3"/>
    <property type="match status" value="1"/>
</dbReference>
<proteinExistence type="predicted"/>
<evidence type="ECO:0000313" key="3">
    <source>
        <dbReference type="Proteomes" id="UP000886595"/>
    </source>
</evidence>